<evidence type="ECO:0000313" key="2">
    <source>
        <dbReference type="Proteomes" id="UP000510844"/>
    </source>
</evidence>
<dbReference type="KEGG" id="mfeu:H1D33_18215"/>
<reference evidence="2" key="1">
    <citation type="submission" date="2020-07" db="EMBL/GenBank/DDBJ databases">
        <title>A new Micromonospora strain with potent antibiotic activity isolated from the microbiome of a mid-Atlantic deep-sea sponge.</title>
        <authorList>
            <person name="Back C.R."/>
            <person name="Stennett H.L."/>
            <person name="Williams S.E."/>
            <person name="Wang L."/>
            <person name="Ojeda Gomez J."/>
            <person name="Abdulle O.M."/>
            <person name="Duffy T."/>
            <person name="Hendry K.R."/>
            <person name="Powell D."/>
            <person name="Stach J.E."/>
            <person name="Essex-Lopresti A.E."/>
            <person name="Willis C.L."/>
            <person name="Curnow P."/>
            <person name="Race P.R."/>
        </authorList>
    </citation>
    <scope>NUCLEOTIDE SEQUENCE [LARGE SCALE GENOMIC DNA]</scope>
    <source>
        <strain evidence="2">28ISP2-46</strain>
    </source>
</reference>
<dbReference type="RefSeq" id="WP_181567862.1">
    <property type="nucleotide sequence ID" value="NZ_CP059322.2"/>
</dbReference>
<dbReference type="AlphaFoldDB" id="A0A7L6B034"/>
<dbReference type="EMBL" id="CP059322">
    <property type="protein sequence ID" value="QLQ35329.1"/>
    <property type="molecule type" value="Genomic_DNA"/>
</dbReference>
<dbReference type="Proteomes" id="UP000510844">
    <property type="component" value="Chromosome"/>
</dbReference>
<protein>
    <submittedName>
        <fullName evidence="1">Uncharacterized protein</fullName>
    </submittedName>
</protein>
<organism evidence="1 2">
    <name type="scientific">Micromonospora robiginosa</name>
    <dbReference type="NCBI Taxonomy" id="2749844"/>
    <lineage>
        <taxon>Bacteria</taxon>
        <taxon>Bacillati</taxon>
        <taxon>Actinomycetota</taxon>
        <taxon>Actinomycetes</taxon>
        <taxon>Micromonosporales</taxon>
        <taxon>Micromonosporaceae</taxon>
        <taxon>Micromonospora</taxon>
    </lineage>
</organism>
<sequence>MNRDGRTADRANFLAMIERLSRARGEGLGDLMRVGGVDQSMIEAAFKVDVFGQPGLQRLAHALGMHAADLFVLAGIEVPNNLAPSSTPADSILDRLVRTALRLPAERREQLLGVARSVPRRDSVPSMVRKRDNFPYGPGSMIVGMLRNRNLNNLNSVKMLYRLARIGPLSAATIHAFGSGRKDISPEFLFGFATVLGFRPDELSALLDIEFVNVRKPVDAATRQMAELLWDVRDMNSDQLRNLYEEFGPVG</sequence>
<accession>A0A7L6B034</accession>
<keyword evidence="2" id="KW-1185">Reference proteome</keyword>
<evidence type="ECO:0000313" key="1">
    <source>
        <dbReference type="EMBL" id="QLQ35329.1"/>
    </source>
</evidence>
<name>A0A7L6B034_9ACTN</name>
<proteinExistence type="predicted"/>
<gene>
    <name evidence="1" type="ORF">H1D33_18215</name>
</gene>
<reference evidence="1 2" key="2">
    <citation type="journal article" date="2021" name="Mar. Drugs">
        <title>A New Micromonospora Strain with Antibiotic Activity Isolated from the Microbiome of a Mid-Atlantic Deep-Sea Sponge.</title>
        <authorList>
            <person name="Back C.R."/>
            <person name="Stennett H.L."/>
            <person name="Williams S.E."/>
            <person name="Wang L."/>
            <person name="Ojeda Gomez J."/>
            <person name="Abdulle O.M."/>
            <person name="Duffy T."/>
            <person name="Neal C."/>
            <person name="Mantell J."/>
            <person name="Jepson M.A."/>
            <person name="Hendry K.R."/>
            <person name="Powell D."/>
            <person name="Stach J.E.M."/>
            <person name="Essex-Lopresti A.E."/>
            <person name="Willis C.L."/>
            <person name="Curnow P."/>
            <person name="Race P.R."/>
        </authorList>
    </citation>
    <scope>NUCLEOTIDE SEQUENCE [LARGE SCALE GENOMIC DNA]</scope>
    <source>
        <strain evidence="1 2">28ISP2-46</strain>
    </source>
</reference>